<dbReference type="EMBL" id="JRKI01000026">
    <property type="protein sequence ID" value="KIZ16661.1"/>
    <property type="molecule type" value="Genomic_DNA"/>
</dbReference>
<dbReference type="Proteomes" id="UP000032458">
    <property type="component" value="Unassembled WGS sequence"/>
</dbReference>
<evidence type="ECO:0000313" key="2">
    <source>
        <dbReference type="Proteomes" id="UP000032458"/>
    </source>
</evidence>
<organism evidence="1 2">
    <name type="scientific">Streptomyces natalensis ATCC 27448</name>
    <dbReference type="NCBI Taxonomy" id="1240678"/>
    <lineage>
        <taxon>Bacteria</taxon>
        <taxon>Bacillati</taxon>
        <taxon>Actinomycetota</taxon>
        <taxon>Actinomycetes</taxon>
        <taxon>Kitasatosporales</taxon>
        <taxon>Streptomycetaceae</taxon>
        <taxon>Streptomyces</taxon>
    </lineage>
</organism>
<protein>
    <submittedName>
        <fullName evidence="1">Uncharacterized protein</fullName>
    </submittedName>
</protein>
<accession>A0A0D7CKP2</accession>
<reference evidence="1 2" key="1">
    <citation type="submission" date="2014-09" db="EMBL/GenBank/DDBJ databases">
        <title>Draft genome sequence of Streptomyces natalensis ATCC 27448, producer of the antifungal pimaricin.</title>
        <authorList>
            <person name="Mendes M.V."/>
            <person name="Beites T."/>
            <person name="Pires S."/>
            <person name="Santos C.L."/>
            <person name="Moradas-Ferreira P."/>
        </authorList>
    </citation>
    <scope>NUCLEOTIDE SEQUENCE [LARGE SCALE GENOMIC DNA]</scope>
    <source>
        <strain evidence="1 2">ATCC 27448</strain>
    </source>
</reference>
<evidence type="ECO:0000313" key="1">
    <source>
        <dbReference type="EMBL" id="KIZ16661.1"/>
    </source>
</evidence>
<dbReference type="RefSeq" id="WP_030068680.1">
    <property type="nucleotide sequence ID" value="NZ_JRKI01000026.1"/>
</dbReference>
<gene>
    <name evidence="1" type="ORF">SNA_16680</name>
</gene>
<comment type="caution">
    <text evidence="1">The sequence shown here is derived from an EMBL/GenBank/DDBJ whole genome shotgun (WGS) entry which is preliminary data.</text>
</comment>
<dbReference type="PATRIC" id="fig|1240678.4.peg.3509"/>
<keyword evidence="2" id="KW-1185">Reference proteome</keyword>
<proteinExistence type="predicted"/>
<sequence length="91" mass="10130">MSYVRLEAWIGGEWLEVGAVSVSVSEAALTLSFERQRSASAYRSLIWEPLEKFLREYRDEPLVVVPQGRNLPVMFGPGAAGPFRLSEVTDG</sequence>
<name>A0A0D7CKP2_9ACTN</name>
<dbReference type="AlphaFoldDB" id="A0A0D7CKP2"/>